<name>A0ABR2W949_9FUNG</name>
<proteinExistence type="predicted"/>
<evidence type="ECO:0000313" key="1">
    <source>
        <dbReference type="EMBL" id="KAK9723052.1"/>
    </source>
</evidence>
<keyword evidence="2" id="KW-1185">Reference proteome</keyword>
<sequence length="80" mass="8784">DGKDGKDGKDAALFANNQQIQEDSNEHTRLVARAEIPYRRPKYGKGNDGPKLQQADDGSFCEEPIAIPIPSIMQVITICV</sequence>
<dbReference type="Proteomes" id="UP001479436">
    <property type="component" value="Unassembled WGS sequence"/>
</dbReference>
<evidence type="ECO:0000313" key="2">
    <source>
        <dbReference type="Proteomes" id="UP001479436"/>
    </source>
</evidence>
<gene>
    <name evidence="1" type="ORF">K7432_002207</name>
</gene>
<protein>
    <submittedName>
        <fullName evidence="1">Uncharacterized protein</fullName>
    </submittedName>
</protein>
<comment type="caution">
    <text evidence="1">The sequence shown here is derived from an EMBL/GenBank/DDBJ whole genome shotgun (WGS) entry which is preliminary data.</text>
</comment>
<feature type="non-terminal residue" evidence="1">
    <location>
        <position position="1"/>
    </location>
</feature>
<accession>A0ABR2W949</accession>
<dbReference type="EMBL" id="JASJQH010006932">
    <property type="protein sequence ID" value="KAK9723052.1"/>
    <property type="molecule type" value="Genomic_DNA"/>
</dbReference>
<reference evidence="1 2" key="1">
    <citation type="submission" date="2023-04" db="EMBL/GenBank/DDBJ databases">
        <title>Genome of Basidiobolus ranarum AG-B5.</title>
        <authorList>
            <person name="Stajich J.E."/>
            <person name="Carter-House D."/>
            <person name="Gryganskyi A."/>
        </authorList>
    </citation>
    <scope>NUCLEOTIDE SEQUENCE [LARGE SCALE GENOMIC DNA]</scope>
    <source>
        <strain evidence="1 2">AG-B5</strain>
    </source>
</reference>
<organism evidence="1 2">
    <name type="scientific">Basidiobolus ranarum</name>
    <dbReference type="NCBI Taxonomy" id="34480"/>
    <lineage>
        <taxon>Eukaryota</taxon>
        <taxon>Fungi</taxon>
        <taxon>Fungi incertae sedis</taxon>
        <taxon>Zoopagomycota</taxon>
        <taxon>Entomophthoromycotina</taxon>
        <taxon>Basidiobolomycetes</taxon>
        <taxon>Basidiobolales</taxon>
        <taxon>Basidiobolaceae</taxon>
        <taxon>Basidiobolus</taxon>
    </lineage>
</organism>